<sequence length="165" mass="19105">MKNTIVTALLLISFFVNAQDYTTIDKMQNGTLSALKEVTNKLANLSGKSFELIKEKDIGEYYLLVYLPTGLTVEQKEESRVNRYENGIIFKLLKLNSGAYKLKEFLAEPTTMFNVVKTVFYPDAIPQEDYLIQTKYRYFTDSSKGYKFFFYAGDSFRSKYTFVSK</sequence>
<feature type="chain" id="PRO_5043736836" description="Beta-lactamase-inhibitor-like, PepSY-like" evidence="1">
    <location>
        <begin position="19"/>
        <end position="165"/>
    </location>
</feature>
<dbReference type="AlphaFoldDB" id="A0AAT9GZQ7"/>
<dbReference type="EMBL" id="AP031573">
    <property type="protein sequence ID" value="BFM42692.1"/>
    <property type="molecule type" value="Genomic_DNA"/>
</dbReference>
<reference evidence="2" key="1">
    <citation type="submission" date="2024-05" db="EMBL/GenBank/DDBJ databases">
        <title>Whole-Genome Sequence of CFS9, a Potential Fish Probiotic Isolated from the Body Surface of Silurus asotus.</title>
        <authorList>
            <person name="Kojima M."/>
            <person name="Tobioka K."/>
            <person name="Yokota K."/>
            <person name="Nakatani H."/>
            <person name="Hori K."/>
            <person name="Tamaru Y."/>
            <person name="Okazaki F."/>
        </authorList>
    </citation>
    <scope>NUCLEOTIDE SEQUENCE</scope>
    <source>
        <strain evidence="2">CFS9</strain>
    </source>
</reference>
<evidence type="ECO:0008006" key="3">
    <source>
        <dbReference type="Google" id="ProtNLM"/>
    </source>
</evidence>
<accession>A0AAT9GZQ7</accession>
<feature type="signal peptide" evidence="1">
    <location>
        <begin position="1"/>
        <end position="18"/>
    </location>
</feature>
<protein>
    <recommendedName>
        <fullName evidence="3">Beta-lactamase-inhibitor-like, PepSY-like</fullName>
    </recommendedName>
</protein>
<name>A0AAT9GZQ7_9FLAO</name>
<keyword evidence="1" id="KW-0732">Signal</keyword>
<gene>
    <name evidence="2" type="ORF">CFS9_13330</name>
</gene>
<evidence type="ECO:0000313" key="2">
    <source>
        <dbReference type="EMBL" id="BFM42692.1"/>
    </source>
</evidence>
<evidence type="ECO:0000256" key="1">
    <source>
        <dbReference type="SAM" id="SignalP"/>
    </source>
</evidence>
<dbReference type="RefSeq" id="WP_369617820.1">
    <property type="nucleotide sequence ID" value="NZ_AP031573.1"/>
</dbReference>
<proteinExistence type="predicted"/>
<organism evidence="2">
    <name type="scientific">Flavobacterium sp. CFS9</name>
    <dbReference type="NCBI Taxonomy" id="3143118"/>
    <lineage>
        <taxon>Bacteria</taxon>
        <taxon>Pseudomonadati</taxon>
        <taxon>Bacteroidota</taxon>
        <taxon>Flavobacteriia</taxon>
        <taxon>Flavobacteriales</taxon>
        <taxon>Flavobacteriaceae</taxon>
        <taxon>Flavobacterium</taxon>
    </lineage>
</organism>